<dbReference type="EMBL" id="JAIWYP010000016">
    <property type="protein sequence ID" value="KAH3696248.1"/>
    <property type="molecule type" value="Genomic_DNA"/>
</dbReference>
<sequence>MVGLMATYSCLIVYLRVSCYKTAEAAFGSFITGVQRYCIPSQVTVDDSVENGLVTSFMNVANREGRGSAIQGKSVYNQPIERLWTDVRTKVKDIYIKILWALEQSGALDIENQVHVYAIQFVIQPSLNRVLEEWSNPNNNHKVRTIRHRTPQQQWLSGLVAQHDRASTAMSNIAEPTDIKGVCSQVVPNFDIRDVNDKNQYKCRPCADQSLLTL</sequence>
<keyword evidence="4" id="KW-1185">Reference proteome</keyword>
<gene>
    <name evidence="3" type="ORF">DPMN_083713</name>
</gene>
<dbReference type="PANTHER" id="PTHR46791">
    <property type="entry name" value="EXPRESSED PROTEIN"/>
    <property type="match status" value="1"/>
</dbReference>
<proteinExistence type="predicted"/>
<feature type="signal peptide" evidence="1">
    <location>
        <begin position="1"/>
        <end position="25"/>
    </location>
</feature>
<keyword evidence="1" id="KW-0732">Signal</keyword>
<dbReference type="PANTHER" id="PTHR46791:SF5">
    <property type="entry name" value="CLR5 DOMAIN-CONTAINING PROTEIN-RELATED"/>
    <property type="match status" value="1"/>
</dbReference>
<evidence type="ECO:0000256" key="1">
    <source>
        <dbReference type="SAM" id="SignalP"/>
    </source>
</evidence>
<evidence type="ECO:0000313" key="4">
    <source>
        <dbReference type="Proteomes" id="UP000828390"/>
    </source>
</evidence>
<dbReference type="AlphaFoldDB" id="A0A9D4BK47"/>
<dbReference type="Proteomes" id="UP000828390">
    <property type="component" value="Unassembled WGS sequence"/>
</dbReference>
<dbReference type="InterPro" id="IPR058913">
    <property type="entry name" value="Integrase_dom_put"/>
</dbReference>
<reference evidence="3" key="1">
    <citation type="journal article" date="2019" name="bioRxiv">
        <title>The Genome of the Zebra Mussel, Dreissena polymorpha: A Resource for Invasive Species Research.</title>
        <authorList>
            <person name="McCartney M.A."/>
            <person name="Auch B."/>
            <person name="Kono T."/>
            <person name="Mallez S."/>
            <person name="Zhang Y."/>
            <person name="Obille A."/>
            <person name="Becker A."/>
            <person name="Abrahante J.E."/>
            <person name="Garbe J."/>
            <person name="Badalamenti J.P."/>
            <person name="Herman A."/>
            <person name="Mangelson H."/>
            <person name="Liachko I."/>
            <person name="Sullivan S."/>
            <person name="Sone E.D."/>
            <person name="Koren S."/>
            <person name="Silverstein K.A.T."/>
            <person name="Beckman K.B."/>
            <person name="Gohl D.M."/>
        </authorList>
    </citation>
    <scope>NUCLEOTIDE SEQUENCE</scope>
    <source>
        <strain evidence="3">Duluth1</strain>
        <tissue evidence="3">Whole animal</tissue>
    </source>
</reference>
<feature type="chain" id="PRO_5039151343" description="Integrase core domain-containing protein" evidence="1">
    <location>
        <begin position="26"/>
        <end position="214"/>
    </location>
</feature>
<reference evidence="3" key="2">
    <citation type="submission" date="2020-11" db="EMBL/GenBank/DDBJ databases">
        <authorList>
            <person name="McCartney M.A."/>
            <person name="Auch B."/>
            <person name="Kono T."/>
            <person name="Mallez S."/>
            <person name="Becker A."/>
            <person name="Gohl D.M."/>
            <person name="Silverstein K.A.T."/>
            <person name="Koren S."/>
            <person name="Bechman K.B."/>
            <person name="Herman A."/>
            <person name="Abrahante J.E."/>
            <person name="Garbe J."/>
        </authorList>
    </citation>
    <scope>NUCLEOTIDE SEQUENCE</scope>
    <source>
        <strain evidence="3">Duluth1</strain>
        <tissue evidence="3">Whole animal</tissue>
    </source>
</reference>
<evidence type="ECO:0000313" key="3">
    <source>
        <dbReference type="EMBL" id="KAH3696248.1"/>
    </source>
</evidence>
<dbReference type="Pfam" id="PF24764">
    <property type="entry name" value="rva_4"/>
    <property type="match status" value="1"/>
</dbReference>
<feature type="domain" description="Integrase core" evidence="2">
    <location>
        <begin position="3"/>
        <end position="169"/>
    </location>
</feature>
<comment type="caution">
    <text evidence="3">The sequence shown here is derived from an EMBL/GenBank/DDBJ whole genome shotgun (WGS) entry which is preliminary data.</text>
</comment>
<protein>
    <recommendedName>
        <fullName evidence="2">Integrase core domain-containing protein</fullName>
    </recommendedName>
</protein>
<accession>A0A9D4BK47</accession>
<name>A0A9D4BK47_DREPO</name>
<evidence type="ECO:0000259" key="2">
    <source>
        <dbReference type="Pfam" id="PF24764"/>
    </source>
</evidence>
<organism evidence="3 4">
    <name type="scientific">Dreissena polymorpha</name>
    <name type="common">Zebra mussel</name>
    <name type="synonym">Mytilus polymorpha</name>
    <dbReference type="NCBI Taxonomy" id="45954"/>
    <lineage>
        <taxon>Eukaryota</taxon>
        <taxon>Metazoa</taxon>
        <taxon>Spiralia</taxon>
        <taxon>Lophotrochozoa</taxon>
        <taxon>Mollusca</taxon>
        <taxon>Bivalvia</taxon>
        <taxon>Autobranchia</taxon>
        <taxon>Heteroconchia</taxon>
        <taxon>Euheterodonta</taxon>
        <taxon>Imparidentia</taxon>
        <taxon>Neoheterodontei</taxon>
        <taxon>Myida</taxon>
        <taxon>Dreissenoidea</taxon>
        <taxon>Dreissenidae</taxon>
        <taxon>Dreissena</taxon>
    </lineage>
</organism>